<dbReference type="SUPFAM" id="SSF50978">
    <property type="entry name" value="WD40 repeat-like"/>
    <property type="match status" value="1"/>
</dbReference>
<dbReference type="Proteomes" id="UP000237347">
    <property type="component" value="Unassembled WGS sequence"/>
</dbReference>
<feature type="repeat" description="WD" evidence="3">
    <location>
        <begin position="237"/>
        <end position="278"/>
    </location>
</feature>
<dbReference type="AlphaFoldDB" id="A0AAW0IC99"/>
<feature type="repeat" description="WD" evidence="3">
    <location>
        <begin position="363"/>
        <end position="404"/>
    </location>
</feature>
<keyword evidence="1 3" id="KW-0853">WD repeat</keyword>
<evidence type="ECO:0000256" key="3">
    <source>
        <dbReference type="PROSITE-ProRule" id="PRU00221"/>
    </source>
</evidence>
<feature type="repeat" description="WD" evidence="3">
    <location>
        <begin position="321"/>
        <end position="362"/>
    </location>
</feature>
<dbReference type="PANTHER" id="PTHR19879:SF9">
    <property type="entry name" value="TRANSCRIPTION INITIATION FACTOR TFIID SUBUNIT 5"/>
    <property type="match status" value="1"/>
</dbReference>
<feature type="domain" description="EML-like second beta-propeller" evidence="4">
    <location>
        <begin position="162"/>
        <end position="320"/>
    </location>
</feature>
<evidence type="ECO:0000313" key="5">
    <source>
        <dbReference type="EMBL" id="KAK7811882.1"/>
    </source>
</evidence>
<dbReference type="PRINTS" id="PR00320">
    <property type="entry name" value="GPROTEINBRPT"/>
</dbReference>
<accession>A0AAW0IC99</accession>
<dbReference type="InterPro" id="IPR020472">
    <property type="entry name" value="WD40_PAC1"/>
</dbReference>
<sequence length="598" mass="65108">MLGGPTTKSLHSMMWLTIPEGANPDSPNFYSVASKPAEMGCSISGLIPAASTKMSPLSFRKHLTSSISGDILGTKESPELLIRAATDIPLELLRGAPSSDFTPAERLGSGLSRKSGFSSIDRRVRNIFQHSYNMVWPDDRPDPLNWISELQKLDEHNSVVNAVAFSPNKKVLASASHDRTVRLWDPQTGELIQKLEGHERGITSVAFAPDGQALASASNDQTVRLWNPQTGEQMHRLHDHVRGATAVVFSPDGQMLASSSRDCSIKLWNTLTGDILKTLTGHEKDVSAIAFSPNGWMLASASYDRTVRLWNPQTGAQMQKLEGHERGITSVAFSPDGEALASASNDQSVRLWNPQTGEQMRQLRGHARGVTALAFSSDGQVLASSSRDCNINLWNALTGDILKTLYDHENDVTAINFSPNGRMLASTSSKQKIRLWDPQPRGQKQKIRAHNEISSTAAFLPGGKVVTSASHEELYDTWVVTLGIDSSELNDKMDSDDDSSAALSISSEHPIATSATSSGGVPFSDELVSGFVAVLFCNNELSSIYATAIRDPTIGATRLRRNVRRLIAKFDKAFELEINDTAISETARILQSRSISTR</sequence>
<dbReference type="Pfam" id="PF00400">
    <property type="entry name" value="WD40"/>
    <property type="match status" value="2"/>
</dbReference>
<dbReference type="InterPro" id="IPR055442">
    <property type="entry name" value="Beta-prop_EML-like_2nd"/>
</dbReference>
<dbReference type="InterPro" id="IPR001680">
    <property type="entry name" value="WD40_rpt"/>
</dbReference>
<dbReference type="Pfam" id="PF23414">
    <property type="entry name" value="Beta-prop_EML_2"/>
    <property type="match status" value="1"/>
</dbReference>
<feature type="repeat" description="WD" evidence="3">
    <location>
        <begin position="405"/>
        <end position="437"/>
    </location>
</feature>
<feature type="repeat" description="WD" evidence="3">
    <location>
        <begin position="195"/>
        <end position="236"/>
    </location>
</feature>
<dbReference type="SMART" id="SM00320">
    <property type="entry name" value="WD40"/>
    <property type="match status" value="7"/>
</dbReference>
<evidence type="ECO:0000256" key="1">
    <source>
        <dbReference type="ARBA" id="ARBA00022574"/>
    </source>
</evidence>
<dbReference type="Gene3D" id="2.130.10.10">
    <property type="entry name" value="YVTN repeat-like/Quinoprotein amine dehydrogenase"/>
    <property type="match status" value="3"/>
</dbReference>
<dbReference type="PROSITE" id="PS50082">
    <property type="entry name" value="WD_REPEATS_2"/>
    <property type="match status" value="7"/>
</dbReference>
<feature type="repeat" description="WD" evidence="3">
    <location>
        <begin position="153"/>
        <end position="194"/>
    </location>
</feature>
<name>A0AAW0IC99_QUESU</name>
<dbReference type="PROSITE" id="PS50294">
    <property type="entry name" value="WD_REPEATS_REGION"/>
    <property type="match status" value="7"/>
</dbReference>
<dbReference type="InterPro" id="IPR036322">
    <property type="entry name" value="WD40_repeat_dom_sf"/>
</dbReference>
<dbReference type="InterPro" id="IPR015943">
    <property type="entry name" value="WD40/YVTN_repeat-like_dom_sf"/>
</dbReference>
<feature type="non-terminal residue" evidence="5">
    <location>
        <position position="598"/>
    </location>
</feature>
<keyword evidence="2" id="KW-0677">Repeat</keyword>
<reference evidence="5 6" key="1">
    <citation type="journal article" date="2018" name="Sci. Data">
        <title>The draft genome sequence of cork oak.</title>
        <authorList>
            <person name="Ramos A.M."/>
            <person name="Usie A."/>
            <person name="Barbosa P."/>
            <person name="Barros P.M."/>
            <person name="Capote T."/>
            <person name="Chaves I."/>
            <person name="Simoes F."/>
            <person name="Abreu I."/>
            <person name="Carrasquinho I."/>
            <person name="Faro C."/>
            <person name="Guimaraes J.B."/>
            <person name="Mendonca D."/>
            <person name="Nobrega F."/>
            <person name="Rodrigues L."/>
            <person name="Saibo N.J.M."/>
            <person name="Varela M.C."/>
            <person name="Egas C."/>
            <person name="Matos J."/>
            <person name="Miguel C.M."/>
            <person name="Oliveira M.M."/>
            <person name="Ricardo C.P."/>
            <person name="Goncalves S."/>
        </authorList>
    </citation>
    <scope>NUCLEOTIDE SEQUENCE [LARGE SCALE GENOMIC DNA]</scope>
    <source>
        <strain evidence="6">cv. HL8</strain>
    </source>
</reference>
<organism evidence="5 6">
    <name type="scientific">Quercus suber</name>
    <name type="common">Cork oak</name>
    <dbReference type="NCBI Taxonomy" id="58331"/>
    <lineage>
        <taxon>Eukaryota</taxon>
        <taxon>Viridiplantae</taxon>
        <taxon>Streptophyta</taxon>
        <taxon>Embryophyta</taxon>
        <taxon>Tracheophyta</taxon>
        <taxon>Spermatophyta</taxon>
        <taxon>Magnoliopsida</taxon>
        <taxon>eudicotyledons</taxon>
        <taxon>Gunneridae</taxon>
        <taxon>Pentapetalae</taxon>
        <taxon>rosids</taxon>
        <taxon>fabids</taxon>
        <taxon>Fagales</taxon>
        <taxon>Fagaceae</taxon>
        <taxon>Quercus</taxon>
    </lineage>
</organism>
<gene>
    <name evidence="5" type="ORF">CFP56_009271</name>
</gene>
<dbReference type="EMBL" id="PKMF04001656">
    <property type="protein sequence ID" value="KAK7811882.1"/>
    <property type="molecule type" value="Genomic_DNA"/>
</dbReference>
<proteinExistence type="predicted"/>
<evidence type="ECO:0000259" key="4">
    <source>
        <dbReference type="Pfam" id="PF23414"/>
    </source>
</evidence>
<protein>
    <submittedName>
        <fullName evidence="5">Wd repeat-containing protein alr2800</fullName>
    </submittedName>
</protein>
<dbReference type="CDD" id="cd00200">
    <property type="entry name" value="WD40"/>
    <property type="match status" value="1"/>
</dbReference>
<comment type="caution">
    <text evidence="5">The sequence shown here is derived from an EMBL/GenBank/DDBJ whole genome shotgun (WGS) entry which is preliminary data.</text>
</comment>
<dbReference type="PANTHER" id="PTHR19879">
    <property type="entry name" value="TRANSCRIPTION INITIATION FACTOR TFIID"/>
    <property type="match status" value="1"/>
</dbReference>
<feature type="repeat" description="WD" evidence="3">
    <location>
        <begin position="279"/>
        <end position="320"/>
    </location>
</feature>
<keyword evidence="6" id="KW-1185">Reference proteome</keyword>
<evidence type="ECO:0000256" key="2">
    <source>
        <dbReference type="ARBA" id="ARBA00022737"/>
    </source>
</evidence>
<evidence type="ECO:0000313" key="6">
    <source>
        <dbReference type="Proteomes" id="UP000237347"/>
    </source>
</evidence>